<dbReference type="KEGG" id="icp:ICMP_333"/>
<dbReference type="HOGENOM" id="CLU_3372742_0_0_6"/>
<proteinExistence type="predicted"/>
<dbReference type="EMBL" id="AP010872">
    <property type="protein sequence ID" value="BAH83187.1"/>
    <property type="molecule type" value="Genomic_DNA"/>
</dbReference>
<keyword evidence="2" id="KW-1185">Reference proteome</keyword>
<organism evidence="1 2">
    <name type="scientific">Candidatus Ishikawaella capsulata Mpkobe</name>
    <dbReference type="NCBI Taxonomy" id="476281"/>
    <lineage>
        <taxon>Bacteria</taxon>
        <taxon>Pseudomonadati</taxon>
        <taxon>Pseudomonadota</taxon>
        <taxon>Gammaproteobacteria</taxon>
        <taxon>Enterobacterales</taxon>
        <taxon>Enterobacteriaceae</taxon>
        <taxon>Candidatus Ishikawella</taxon>
    </lineage>
</organism>
<dbReference type="AlphaFoldDB" id="C5WCY1"/>
<sequence length="34" mass="3885">MMSISRYFVNFSFFLFCAASSASLSSLRSFHSQQ</sequence>
<evidence type="ECO:0000313" key="2">
    <source>
        <dbReference type="Proteomes" id="UP000061704"/>
    </source>
</evidence>
<protein>
    <submittedName>
        <fullName evidence="1">Uncharacterized protein</fullName>
    </submittedName>
</protein>
<reference evidence="1 2" key="1">
    <citation type="journal article" date="2011" name="Genome Biol. Evol.">
        <title>Reductive evolution of bacterial genome in insect gut environment.</title>
        <authorList>
            <person name="Nikoh N."/>
            <person name="Hosokawa T."/>
            <person name="Ohshima K."/>
            <person name="Hattori M."/>
            <person name="Fukatsu T."/>
        </authorList>
    </citation>
    <scope>NUCLEOTIDE SEQUENCE [LARGE SCALE GENOMIC DNA]</scope>
    <source>
        <strain evidence="1 2">Mpkobe</strain>
    </source>
</reference>
<evidence type="ECO:0000313" key="1">
    <source>
        <dbReference type="EMBL" id="BAH83187.1"/>
    </source>
</evidence>
<gene>
    <name evidence="1" type="ORF">ICMP_333</name>
</gene>
<accession>C5WCY1</accession>
<name>C5WCY1_9ENTR</name>
<dbReference type="Proteomes" id="UP000061704">
    <property type="component" value="Chromosome"/>
</dbReference>